<evidence type="ECO:0008006" key="3">
    <source>
        <dbReference type="Google" id="ProtNLM"/>
    </source>
</evidence>
<dbReference type="Proteomes" id="UP000677918">
    <property type="component" value="Unassembled WGS sequence"/>
</dbReference>
<comment type="caution">
    <text evidence="1">The sequence shown here is derived from an EMBL/GenBank/DDBJ whole genome shotgun (WGS) entry which is preliminary data.</text>
</comment>
<organism evidence="1 2">
    <name type="scientific">Xylanibacillus composti</name>
    <dbReference type="NCBI Taxonomy" id="1572762"/>
    <lineage>
        <taxon>Bacteria</taxon>
        <taxon>Bacillati</taxon>
        <taxon>Bacillota</taxon>
        <taxon>Bacilli</taxon>
        <taxon>Bacillales</taxon>
        <taxon>Paenibacillaceae</taxon>
        <taxon>Xylanibacillus</taxon>
    </lineage>
</organism>
<keyword evidence="2" id="KW-1185">Reference proteome</keyword>
<accession>A0A8J4M1H8</accession>
<protein>
    <recommendedName>
        <fullName evidence="3">DZANK-type domain-containing protein</fullName>
    </recommendedName>
</protein>
<gene>
    <name evidence="1" type="ORF">XYCOK13_06910</name>
</gene>
<dbReference type="AlphaFoldDB" id="A0A8J4M1H8"/>
<sequence>MPVSQCVRCGNKPEKNEKYCKSCGAPLVNRCTYDGGLTGEPCTKENPADAAFCVACGQPTMFNRTGLLQTGYTSVSPGEEWEEFHHFTYRFFEP</sequence>
<evidence type="ECO:0000313" key="1">
    <source>
        <dbReference type="EMBL" id="GIQ67867.1"/>
    </source>
</evidence>
<evidence type="ECO:0000313" key="2">
    <source>
        <dbReference type="Proteomes" id="UP000677918"/>
    </source>
</evidence>
<name>A0A8J4M1H8_9BACL</name>
<reference evidence="1" key="1">
    <citation type="submission" date="2021-04" db="EMBL/GenBank/DDBJ databases">
        <title>Draft genome sequence of Xylanibacillus composti strain K13.</title>
        <authorList>
            <person name="Uke A."/>
            <person name="Chhe C."/>
            <person name="Baramee S."/>
            <person name="Kosugi A."/>
        </authorList>
    </citation>
    <scope>NUCLEOTIDE SEQUENCE</scope>
    <source>
        <strain evidence="1">K13</strain>
    </source>
</reference>
<dbReference type="EMBL" id="BOVK01000007">
    <property type="protein sequence ID" value="GIQ67867.1"/>
    <property type="molecule type" value="Genomic_DNA"/>
</dbReference>
<proteinExistence type="predicted"/>
<dbReference type="RefSeq" id="WP_213410509.1">
    <property type="nucleotide sequence ID" value="NZ_BOVK01000007.1"/>
</dbReference>